<evidence type="ECO:0000256" key="2">
    <source>
        <dbReference type="ARBA" id="ARBA00002695"/>
    </source>
</evidence>
<evidence type="ECO:0000256" key="8">
    <source>
        <dbReference type="ARBA" id="ARBA00022605"/>
    </source>
</evidence>
<comment type="pathway">
    <text evidence="3">Amino-acid biosynthesis; L-leucine biosynthesis; L-leucine from 3-methyl-2-oxobutanoate: step 2/4.</text>
</comment>
<accession>A0A143WNE4</accession>
<keyword evidence="8" id="KW-0028">Amino-acid biosynthesis</keyword>
<dbReference type="GO" id="GO:0009098">
    <property type="term" value="P:L-leucine biosynthetic process"/>
    <property type="evidence" value="ECO:0007669"/>
    <property type="project" value="UniProtKB-UniPathway"/>
</dbReference>
<feature type="domain" description="Aconitase A/isopropylmalate dehydratase small subunit swivel" evidence="11">
    <location>
        <begin position="2"/>
        <end position="104"/>
    </location>
</feature>
<protein>
    <recommendedName>
        <fullName evidence="6">3-isopropylmalate dehydratase</fullName>
        <ecNumber evidence="6">4.2.1.33</ecNumber>
    </recommendedName>
</protein>
<dbReference type="Proteomes" id="UP000075242">
    <property type="component" value="Chromosome I"/>
</dbReference>
<dbReference type="UniPathway" id="UPA00048">
    <property type="reaction ID" value="UER00071"/>
</dbReference>
<dbReference type="SUPFAM" id="SSF52016">
    <property type="entry name" value="LeuD/IlvD-like"/>
    <property type="match status" value="1"/>
</dbReference>
<reference evidence="13" key="1">
    <citation type="submission" date="2016-01" db="EMBL/GenBank/DDBJ databases">
        <authorList>
            <person name="Husnik F."/>
        </authorList>
    </citation>
    <scope>NUCLEOTIDE SEQUENCE [LARGE SCALE GENOMIC DNA]</scope>
</reference>
<proteinExistence type="inferred from homology"/>
<dbReference type="InterPro" id="IPR015928">
    <property type="entry name" value="Aconitase/3IPM_dehydase_swvl"/>
</dbReference>
<dbReference type="NCBIfam" id="TIGR00171">
    <property type="entry name" value="leuD"/>
    <property type="match status" value="1"/>
</dbReference>
<dbReference type="InterPro" id="IPR033940">
    <property type="entry name" value="IPMI_Swivel"/>
</dbReference>
<dbReference type="GO" id="GO:0009316">
    <property type="term" value="C:3-isopropylmalate dehydratase complex"/>
    <property type="evidence" value="ECO:0007669"/>
    <property type="project" value="InterPro"/>
</dbReference>
<keyword evidence="10" id="KW-0100">Branched-chain amino acid biosynthesis</keyword>
<evidence type="ECO:0000256" key="9">
    <source>
        <dbReference type="ARBA" id="ARBA00023239"/>
    </source>
</evidence>
<dbReference type="InterPro" id="IPR000573">
    <property type="entry name" value="AconitaseA/IPMdHydase_ssu_swvl"/>
</dbReference>
<comment type="catalytic activity">
    <reaction evidence="1">
        <text>(2R,3S)-3-isopropylmalate = (2S)-2-isopropylmalate</text>
        <dbReference type="Rhea" id="RHEA:32287"/>
        <dbReference type="ChEBI" id="CHEBI:1178"/>
        <dbReference type="ChEBI" id="CHEBI:35121"/>
        <dbReference type="EC" id="4.2.1.33"/>
    </reaction>
</comment>
<dbReference type="STRING" id="1053648.TCP_138"/>
<name>A0A143WNE4_TREPR</name>
<evidence type="ECO:0000256" key="3">
    <source>
        <dbReference type="ARBA" id="ARBA00004729"/>
    </source>
</evidence>
<comment type="similarity">
    <text evidence="4">Belongs to the LeuD family. LeuD type 1 subfamily.</text>
</comment>
<gene>
    <name evidence="12" type="primary">leuD</name>
    <name evidence="12" type="ORF">MHIR_TP00002</name>
</gene>
<evidence type="ECO:0000313" key="12">
    <source>
        <dbReference type="EMBL" id="CUX76645.1"/>
    </source>
</evidence>
<dbReference type="EMBL" id="LN999011">
    <property type="protein sequence ID" value="CUX76645.1"/>
    <property type="molecule type" value="Genomic_DNA"/>
</dbReference>
<dbReference type="GO" id="GO:0003861">
    <property type="term" value="F:3-isopropylmalate dehydratase activity"/>
    <property type="evidence" value="ECO:0007669"/>
    <property type="project" value="UniProtKB-EC"/>
</dbReference>
<evidence type="ECO:0000256" key="6">
    <source>
        <dbReference type="ARBA" id="ARBA00011998"/>
    </source>
</evidence>
<evidence type="ECO:0000256" key="7">
    <source>
        <dbReference type="ARBA" id="ARBA00022430"/>
    </source>
</evidence>
<dbReference type="InterPro" id="IPR004431">
    <property type="entry name" value="3-IsopropMal_deHydase_ssu"/>
</dbReference>
<sequence>MPLMRDNVDTDVIIPKQFLARTGRIGLGRCLLHSWRRCGRFKAGSPQYSKATIMLSGDNYGCGSSREHAVWALTRCGYAAIIASSFAEIFHLNCIRNGLLPITLGRTLAAEAALISSGIARLGVHADLVGTRVEFCSGRAIPFSMPAFYRMALSRGVSAARMVISNMGDILEHEAAKNPHQYTQAAFNRAGR</sequence>
<organism evidence="12 13">
    <name type="scientific">Tremblaya princeps</name>
    <dbReference type="NCBI Taxonomy" id="189385"/>
    <lineage>
        <taxon>Bacteria</taxon>
        <taxon>Pseudomonadati</taxon>
        <taxon>Pseudomonadota</taxon>
        <taxon>Betaproteobacteria</taxon>
        <taxon>Candidatus Tremblayella</taxon>
    </lineage>
</organism>
<dbReference type="EC" id="4.2.1.33" evidence="6"/>
<dbReference type="PANTHER" id="PTHR43345:SF5">
    <property type="entry name" value="3-ISOPROPYLMALATE DEHYDRATASE SMALL SUBUNIT"/>
    <property type="match status" value="1"/>
</dbReference>
<dbReference type="PANTHER" id="PTHR43345">
    <property type="entry name" value="3-ISOPROPYLMALATE DEHYDRATASE SMALL SUBUNIT 2-RELATED-RELATED"/>
    <property type="match status" value="1"/>
</dbReference>
<dbReference type="AlphaFoldDB" id="A0A143WNE4"/>
<keyword evidence="7" id="KW-0432">Leucine biosynthesis</keyword>
<comment type="function">
    <text evidence="2">Catalyzes the isomerization between 2-isopropylmalate and 3-isopropylmalate, via the formation of 2-isopropylmaleate.</text>
</comment>
<dbReference type="CDD" id="cd01577">
    <property type="entry name" value="IPMI_Swivel"/>
    <property type="match status" value="1"/>
</dbReference>
<dbReference type="Pfam" id="PF00694">
    <property type="entry name" value="Aconitase_C"/>
    <property type="match status" value="1"/>
</dbReference>
<evidence type="ECO:0000256" key="4">
    <source>
        <dbReference type="ARBA" id="ARBA00009845"/>
    </source>
</evidence>
<evidence type="ECO:0000256" key="1">
    <source>
        <dbReference type="ARBA" id="ARBA00000491"/>
    </source>
</evidence>
<keyword evidence="9 12" id="KW-0456">Lyase</keyword>
<dbReference type="PATRIC" id="fig|189385.8.peg.2"/>
<evidence type="ECO:0000256" key="5">
    <source>
        <dbReference type="ARBA" id="ARBA00011271"/>
    </source>
</evidence>
<evidence type="ECO:0000259" key="11">
    <source>
        <dbReference type="Pfam" id="PF00694"/>
    </source>
</evidence>
<dbReference type="Gene3D" id="3.20.19.10">
    <property type="entry name" value="Aconitase, domain 4"/>
    <property type="match status" value="1"/>
</dbReference>
<evidence type="ECO:0000313" key="13">
    <source>
        <dbReference type="Proteomes" id="UP000075242"/>
    </source>
</evidence>
<dbReference type="InterPro" id="IPR050075">
    <property type="entry name" value="LeuD"/>
</dbReference>
<comment type="subunit">
    <text evidence="5">Heterodimer of LeuC and LeuD.</text>
</comment>
<evidence type="ECO:0000256" key="10">
    <source>
        <dbReference type="ARBA" id="ARBA00023304"/>
    </source>
</evidence>